<evidence type="ECO:0000256" key="8">
    <source>
        <dbReference type="ARBA" id="ARBA00023326"/>
    </source>
</evidence>
<dbReference type="AlphaFoldDB" id="Q9JH94"/>
<dbReference type="InterPro" id="IPR000334">
    <property type="entry name" value="Glyco_hydro_45"/>
</dbReference>
<comment type="catalytic activity">
    <reaction evidence="1 9">
        <text>Endohydrolysis of (1-&gt;4)-beta-D-glucosidic linkages in cellulose, lichenin and cereal beta-D-glucans.</text>
        <dbReference type="EC" id="3.2.1.4"/>
    </reaction>
</comment>
<evidence type="ECO:0000256" key="6">
    <source>
        <dbReference type="ARBA" id="ARBA00023277"/>
    </source>
</evidence>
<dbReference type="GO" id="GO:0008810">
    <property type="term" value="F:cellulase activity"/>
    <property type="evidence" value="ECO:0007669"/>
    <property type="project" value="UniProtKB-EC"/>
</dbReference>
<keyword evidence="7" id="KW-0326">Glycosidase</keyword>
<keyword evidence="6" id="KW-0119">Carbohydrate metabolism</keyword>
<evidence type="ECO:0000256" key="7">
    <source>
        <dbReference type="ARBA" id="ARBA00023295"/>
    </source>
</evidence>
<dbReference type="Pfam" id="PF02015">
    <property type="entry name" value="Glyco_hydro_45"/>
    <property type="match status" value="1"/>
</dbReference>
<protein>
    <recommendedName>
        <fullName evidence="3 9">Cellulase</fullName>
        <ecNumber evidence="3 9">3.2.1.4</ecNumber>
    </recommendedName>
</protein>
<dbReference type="InterPro" id="IPR036908">
    <property type="entry name" value="RlpA-like_sf"/>
</dbReference>
<sequence>MFVFAFVLLLNAIFGDSGKTTRYWDCCKGSCGWEAKADVSKPIDTCAKDGTTRVASNDTVKSGCDGGDGFMCYDQTPWAVNDSYSLGFAAAAVSGGEKAACCQCYELTFTSGPVNGKKLTVQVTNTGGDLGSNQFDLAIPGGGVGIYNGCTAQSGAPADGWGSRYGGVSSRSECSQLPSGLQAGCQWRFDWFQNADNPSINFNVVSCPSELISKTNCKRNS</sequence>
<dbReference type="CAZy" id="GH45">
    <property type="family name" value="Glycoside Hydrolase Family 45"/>
</dbReference>
<feature type="chain" id="PRO_5004327496" description="Cellulase" evidence="10">
    <location>
        <begin position="18"/>
        <end position="221"/>
    </location>
</feature>
<dbReference type="InterPro" id="IPR052288">
    <property type="entry name" value="GH45_Enzymes"/>
</dbReference>
<evidence type="ECO:0000256" key="4">
    <source>
        <dbReference type="ARBA" id="ARBA00022801"/>
    </source>
</evidence>
<keyword evidence="4" id="KW-0378">Hydrolase</keyword>
<evidence type="ECO:0000256" key="5">
    <source>
        <dbReference type="ARBA" id="ARBA00023001"/>
    </source>
</evidence>
<evidence type="ECO:0000256" key="3">
    <source>
        <dbReference type="ARBA" id="ARBA00012601"/>
    </source>
</evidence>
<dbReference type="EMBL" id="AB045169">
    <property type="protein sequence ID" value="BAA98039.1"/>
    <property type="molecule type" value="mRNA"/>
</dbReference>
<comment type="similarity">
    <text evidence="2">Belongs to the glycosyl hydrolase 45 (cellulase K) family.</text>
</comment>
<dbReference type="Gene3D" id="2.40.40.10">
    <property type="entry name" value="RlpA-like domain"/>
    <property type="match status" value="1"/>
</dbReference>
<dbReference type="GO" id="GO:0030245">
    <property type="term" value="P:cellulose catabolic process"/>
    <property type="evidence" value="ECO:0007669"/>
    <property type="project" value="UniProtKB-KW"/>
</dbReference>
<feature type="active site" description="Nucleophile" evidence="9">
    <location>
        <position position="25"/>
    </location>
</feature>
<evidence type="ECO:0000313" key="12">
    <source>
        <dbReference type="EMBL" id="BAA98039.1"/>
    </source>
</evidence>
<evidence type="ECO:0000256" key="9">
    <source>
        <dbReference type="PROSITE-ProRule" id="PRU10069"/>
    </source>
</evidence>
<keyword evidence="5" id="KW-0136">Cellulose degradation</keyword>
<organism evidence="12">
    <name type="scientific">Reticulitermes speratus hindgut protist 130484</name>
    <dbReference type="NCBI Taxonomy" id="130484"/>
    <lineage>
        <taxon>Eukaryota</taxon>
        <taxon>Metamonada</taxon>
        <taxon>Parabasalia</taxon>
    </lineage>
</organism>
<keyword evidence="10" id="KW-0732">Signal</keyword>
<name>Q9JH94_9EUKA</name>
<keyword evidence="8" id="KW-0624">Polysaccharide degradation</keyword>
<evidence type="ECO:0000256" key="1">
    <source>
        <dbReference type="ARBA" id="ARBA00000966"/>
    </source>
</evidence>
<dbReference type="EC" id="3.2.1.4" evidence="3 9"/>
<feature type="signal peptide" evidence="10">
    <location>
        <begin position="1"/>
        <end position="17"/>
    </location>
</feature>
<evidence type="ECO:0000256" key="10">
    <source>
        <dbReference type="SAM" id="SignalP"/>
    </source>
</evidence>
<dbReference type="PROSITE" id="PS01140">
    <property type="entry name" value="GLYCOSYL_HYDROL_F45"/>
    <property type="match status" value="1"/>
</dbReference>
<dbReference type="PANTHER" id="PTHR39730">
    <property type="entry name" value="ENDOGLUCANASE 1"/>
    <property type="match status" value="1"/>
</dbReference>
<feature type="domain" description="Glycosyl hydrolases family 45 active site" evidence="11">
    <location>
        <begin position="20"/>
        <end position="31"/>
    </location>
</feature>
<proteinExistence type="evidence at transcript level"/>
<evidence type="ECO:0000259" key="11">
    <source>
        <dbReference type="PROSITE" id="PS01140"/>
    </source>
</evidence>
<dbReference type="PANTHER" id="PTHR39730:SF1">
    <property type="entry name" value="ENDOGLUCANASE 1"/>
    <property type="match status" value="1"/>
</dbReference>
<dbReference type="SUPFAM" id="SSF50685">
    <property type="entry name" value="Barwin-like endoglucanases"/>
    <property type="match status" value="1"/>
</dbReference>
<reference evidence="12" key="1">
    <citation type="journal article" date="2000" name="Extremophiles">
        <title>Diverse genes of cellulase homologues of glycosyl hydrolase family 45 from the symbiotic protists in the hindgut of the termite Reticulitermes speratus.</title>
        <authorList>
            <person name="Ohtoko K."/>
            <person name="Ohkuma M."/>
            <person name="Moriya S."/>
            <person name="Inoue T."/>
            <person name="Usami R."/>
            <person name="Kudo T."/>
        </authorList>
    </citation>
    <scope>NUCLEOTIDE SEQUENCE</scope>
</reference>
<accession>Q9JH94</accession>
<evidence type="ECO:0000256" key="2">
    <source>
        <dbReference type="ARBA" id="ARBA00007793"/>
    </source>
</evidence>